<feature type="transmembrane region" description="Helical" evidence="1">
    <location>
        <begin position="482"/>
        <end position="507"/>
    </location>
</feature>
<name>A0A3N1D2C5_9ACTN</name>
<protein>
    <submittedName>
        <fullName evidence="2">ABC-2 type transport system permease protein</fullName>
    </submittedName>
</protein>
<keyword evidence="1" id="KW-0472">Membrane</keyword>
<dbReference type="RefSeq" id="WP_123666937.1">
    <property type="nucleotide sequence ID" value="NZ_RJKE01000001.1"/>
</dbReference>
<evidence type="ECO:0000313" key="3">
    <source>
        <dbReference type="Proteomes" id="UP000272400"/>
    </source>
</evidence>
<sequence length="515" mass="52320">MNALTGTAGLIRLILRRDRFLLPLWILWLGAIPAGFTSATAELYPTAADQGKYAATIGANPTFLALYGPMYDPGLGGIVVQRASLIAVVIALIAALTVIRHTRAEEEAGRRELLGATRMGRAAPLAAALAVTMTACVVVGALAAAGMASQDLPAAGSIAFGLQLALAGVVFAAVAGLAAQLTIGAAAARGLSLAVLGAAFVVRMAADSADGLTWLGWASPLGWVQRSRPYEAERWWTFALGAALALALAWAAARMTARRDLGAGLLPDRLGPADASRGLRGPFSLAWRLHRRSLAGWLAGFAALGAVYGGFGGSVGDLIADNPELGDVFARLGGEAGLIDAYFSSAMGIMGLIACGYAVSATLRLRAEESSLHLEPVMATPTGRLRWAAAHLTMAAAGSAAILAAGGLAAGLVHGLSAGGSGESVRVLGIALAQIPAVWVLGSVGTILFGALPLLMLVGAALDLDPVLLDLSPFAHVPKLGAGFTAAPLTTLTAAAFVLTAVGLAAFRRRDLSFG</sequence>
<feature type="transmembrane region" description="Helical" evidence="1">
    <location>
        <begin position="294"/>
        <end position="311"/>
    </location>
</feature>
<feature type="transmembrane region" description="Helical" evidence="1">
    <location>
        <begin position="20"/>
        <end position="39"/>
    </location>
</feature>
<dbReference type="AlphaFoldDB" id="A0A3N1D2C5"/>
<feature type="transmembrane region" description="Helical" evidence="1">
    <location>
        <begin position="79"/>
        <end position="101"/>
    </location>
</feature>
<gene>
    <name evidence="2" type="ORF">EDD29_5312</name>
</gene>
<evidence type="ECO:0000313" key="2">
    <source>
        <dbReference type="EMBL" id="ROO87685.1"/>
    </source>
</evidence>
<feature type="transmembrane region" description="Helical" evidence="1">
    <location>
        <begin position="235"/>
        <end position="253"/>
    </location>
</feature>
<feature type="transmembrane region" description="Helical" evidence="1">
    <location>
        <begin position="341"/>
        <end position="363"/>
    </location>
</feature>
<keyword evidence="1" id="KW-1133">Transmembrane helix</keyword>
<comment type="caution">
    <text evidence="2">The sequence shown here is derived from an EMBL/GenBank/DDBJ whole genome shotgun (WGS) entry which is preliminary data.</text>
</comment>
<reference evidence="2 3" key="1">
    <citation type="submission" date="2018-11" db="EMBL/GenBank/DDBJ databases">
        <title>Sequencing the genomes of 1000 actinobacteria strains.</title>
        <authorList>
            <person name="Klenk H.-P."/>
        </authorList>
    </citation>
    <scope>NUCLEOTIDE SEQUENCE [LARGE SCALE GENOMIC DNA]</scope>
    <source>
        <strain evidence="2 3">DSM 44254</strain>
    </source>
</reference>
<dbReference type="OrthoDB" id="2014935at2"/>
<keyword evidence="1" id="KW-0812">Transmembrane</keyword>
<dbReference type="Proteomes" id="UP000272400">
    <property type="component" value="Unassembled WGS sequence"/>
</dbReference>
<proteinExistence type="predicted"/>
<keyword evidence="3" id="KW-1185">Reference proteome</keyword>
<evidence type="ECO:0000256" key="1">
    <source>
        <dbReference type="SAM" id="Phobius"/>
    </source>
</evidence>
<feature type="transmembrane region" description="Helical" evidence="1">
    <location>
        <begin position="438"/>
        <end position="462"/>
    </location>
</feature>
<accession>A0A3N1D2C5</accession>
<dbReference type="EMBL" id="RJKE01000001">
    <property type="protein sequence ID" value="ROO87685.1"/>
    <property type="molecule type" value="Genomic_DNA"/>
</dbReference>
<organism evidence="2 3">
    <name type="scientific">Actinocorallia herbida</name>
    <dbReference type="NCBI Taxonomy" id="58109"/>
    <lineage>
        <taxon>Bacteria</taxon>
        <taxon>Bacillati</taxon>
        <taxon>Actinomycetota</taxon>
        <taxon>Actinomycetes</taxon>
        <taxon>Streptosporangiales</taxon>
        <taxon>Thermomonosporaceae</taxon>
        <taxon>Actinocorallia</taxon>
    </lineage>
</organism>
<feature type="transmembrane region" description="Helical" evidence="1">
    <location>
        <begin position="122"/>
        <end position="148"/>
    </location>
</feature>
<feature type="transmembrane region" description="Helical" evidence="1">
    <location>
        <begin position="154"/>
        <end position="179"/>
    </location>
</feature>
<feature type="transmembrane region" description="Helical" evidence="1">
    <location>
        <begin position="186"/>
        <end position="206"/>
    </location>
</feature>